<accession>A0ABZ1ZXP1</accession>
<gene>
    <name evidence="6" type="ORF">OG442_01490</name>
</gene>
<evidence type="ECO:0000313" key="7">
    <source>
        <dbReference type="Proteomes" id="UP001432209"/>
    </source>
</evidence>
<dbReference type="RefSeq" id="WP_329073903.1">
    <property type="nucleotide sequence ID" value="NZ_CP109389.1"/>
</dbReference>
<name>A0ABZ1ZXP1_STRNV</name>
<dbReference type="PANTHER" id="PTHR30055:SF234">
    <property type="entry name" value="HTH-TYPE TRANSCRIPTIONAL REGULATOR BETI"/>
    <property type="match status" value="1"/>
</dbReference>
<dbReference type="InterPro" id="IPR036271">
    <property type="entry name" value="Tet_transcr_reg_TetR-rel_C_sf"/>
</dbReference>
<evidence type="ECO:0000256" key="3">
    <source>
        <dbReference type="ARBA" id="ARBA00023163"/>
    </source>
</evidence>
<dbReference type="InterPro" id="IPR049445">
    <property type="entry name" value="TetR_SbtR-like_C"/>
</dbReference>
<sequence length="191" mass="20709">MDTGESTPRRRMRADARRNYERLLAAASTAFTERGTDASLEEIARRAGVANGTLYSHFPTRQALLEALLGDRMRALAATGEELLDHSSPFEALAAWARTAVTHTARYRGLGASLMRAIEDESSELHAACEAVLAASERLVARARAAGELREDVTAPDLYALVNAVAWVGEQSSPAQGERLLTFTLNGLRAR</sequence>
<keyword evidence="2 4" id="KW-0238">DNA-binding</keyword>
<feature type="DNA-binding region" description="H-T-H motif" evidence="4">
    <location>
        <begin position="39"/>
        <end position="58"/>
    </location>
</feature>
<evidence type="ECO:0000313" key="6">
    <source>
        <dbReference type="EMBL" id="WUX50334.1"/>
    </source>
</evidence>
<dbReference type="SUPFAM" id="SSF48498">
    <property type="entry name" value="Tetracyclin repressor-like, C-terminal domain"/>
    <property type="match status" value="1"/>
</dbReference>
<evidence type="ECO:0000259" key="5">
    <source>
        <dbReference type="PROSITE" id="PS50977"/>
    </source>
</evidence>
<organism evidence="6 7">
    <name type="scientific">Streptomyces niveus</name>
    <name type="common">Streptomyces spheroides</name>
    <dbReference type="NCBI Taxonomy" id="193462"/>
    <lineage>
        <taxon>Bacteria</taxon>
        <taxon>Bacillati</taxon>
        <taxon>Actinomycetota</taxon>
        <taxon>Actinomycetes</taxon>
        <taxon>Kitasatosporales</taxon>
        <taxon>Streptomycetaceae</taxon>
        <taxon>Streptomyces</taxon>
    </lineage>
</organism>
<reference evidence="6" key="1">
    <citation type="submission" date="2022-10" db="EMBL/GenBank/DDBJ databases">
        <title>The complete genomes of actinobacterial strains from the NBC collection.</title>
        <authorList>
            <person name="Joergensen T.S."/>
            <person name="Alvarez Arevalo M."/>
            <person name="Sterndorff E.B."/>
            <person name="Faurdal D."/>
            <person name="Vuksanovic O."/>
            <person name="Mourched A.-S."/>
            <person name="Charusanti P."/>
            <person name="Shaw S."/>
            <person name="Blin K."/>
            <person name="Weber T."/>
        </authorList>
    </citation>
    <scope>NUCLEOTIDE SEQUENCE</scope>
    <source>
        <strain evidence="6">NBC_01432</strain>
    </source>
</reference>
<keyword evidence="3" id="KW-0804">Transcription</keyword>
<dbReference type="PROSITE" id="PS50977">
    <property type="entry name" value="HTH_TETR_2"/>
    <property type="match status" value="1"/>
</dbReference>
<dbReference type="Gene3D" id="1.10.357.10">
    <property type="entry name" value="Tetracycline Repressor, domain 2"/>
    <property type="match status" value="1"/>
</dbReference>
<dbReference type="Pfam" id="PF00440">
    <property type="entry name" value="TetR_N"/>
    <property type="match status" value="1"/>
</dbReference>
<dbReference type="PANTHER" id="PTHR30055">
    <property type="entry name" value="HTH-TYPE TRANSCRIPTIONAL REGULATOR RUTR"/>
    <property type="match status" value="1"/>
</dbReference>
<dbReference type="InterPro" id="IPR009057">
    <property type="entry name" value="Homeodomain-like_sf"/>
</dbReference>
<dbReference type="InterPro" id="IPR001647">
    <property type="entry name" value="HTH_TetR"/>
</dbReference>
<dbReference type="PRINTS" id="PR00455">
    <property type="entry name" value="HTHTETR"/>
</dbReference>
<feature type="domain" description="HTH tetR-type" evidence="5">
    <location>
        <begin position="17"/>
        <end position="76"/>
    </location>
</feature>
<dbReference type="InterPro" id="IPR050109">
    <property type="entry name" value="HTH-type_TetR-like_transc_reg"/>
</dbReference>
<evidence type="ECO:0000256" key="4">
    <source>
        <dbReference type="PROSITE-ProRule" id="PRU00335"/>
    </source>
</evidence>
<dbReference type="Proteomes" id="UP001432209">
    <property type="component" value="Chromosome"/>
</dbReference>
<dbReference type="Pfam" id="PF21597">
    <property type="entry name" value="TetR_C_43"/>
    <property type="match status" value="1"/>
</dbReference>
<evidence type="ECO:0000256" key="1">
    <source>
        <dbReference type="ARBA" id="ARBA00023015"/>
    </source>
</evidence>
<dbReference type="EMBL" id="CP109495">
    <property type="protein sequence ID" value="WUX50334.1"/>
    <property type="molecule type" value="Genomic_DNA"/>
</dbReference>
<keyword evidence="7" id="KW-1185">Reference proteome</keyword>
<evidence type="ECO:0000256" key="2">
    <source>
        <dbReference type="ARBA" id="ARBA00023125"/>
    </source>
</evidence>
<proteinExistence type="predicted"/>
<keyword evidence="1" id="KW-0805">Transcription regulation</keyword>
<protein>
    <submittedName>
        <fullName evidence="6">TetR/AcrR family transcriptional regulator</fullName>
    </submittedName>
</protein>
<dbReference type="SUPFAM" id="SSF46689">
    <property type="entry name" value="Homeodomain-like"/>
    <property type="match status" value="1"/>
</dbReference>